<evidence type="ECO:0000256" key="1">
    <source>
        <dbReference type="SAM" id="Coils"/>
    </source>
</evidence>
<dbReference type="RefSeq" id="WP_267613520.1">
    <property type="nucleotide sequence ID" value="NZ_JAOVZQ010000001.1"/>
</dbReference>
<feature type="domain" description="YhaN AAA" evidence="2">
    <location>
        <begin position="1"/>
        <end position="206"/>
    </location>
</feature>
<comment type="caution">
    <text evidence="3">The sequence shown here is derived from an EMBL/GenBank/DDBJ whole genome shotgun (WGS) entry which is preliminary data.</text>
</comment>
<dbReference type="InterPro" id="IPR027417">
    <property type="entry name" value="P-loop_NTPase"/>
</dbReference>
<evidence type="ECO:0000259" key="2">
    <source>
        <dbReference type="Pfam" id="PF13514"/>
    </source>
</evidence>
<proteinExistence type="predicted"/>
<dbReference type="InterPro" id="IPR038734">
    <property type="entry name" value="YhaN_AAA"/>
</dbReference>
<feature type="coiled-coil region" evidence="1">
    <location>
        <begin position="184"/>
        <end position="235"/>
    </location>
</feature>
<dbReference type="PANTHER" id="PTHR41259:SF1">
    <property type="entry name" value="DOUBLE-STRAND BREAK REPAIR RAD50 ATPASE, PUTATIVE-RELATED"/>
    <property type="match status" value="1"/>
</dbReference>
<dbReference type="Gene3D" id="3.40.50.300">
    <property type="entry name" value="P-loop containing nucleotide triphosphate hydrolases"/>
    <property type="match status" value="2"/>
</dbReference>
<organism evidence="3 4">
    <name type="scientific">Hoeflea ulvae</name>
    <dbReference type="NCBI Taxonomy" id="2983764"/>
    <lineage>
        <taxon>Bacteria</taxon>
        <taxon>Pseudomonadati</taxon>
        <taxon>Pseudomonadota</taxon>
        <taxon>Alphaproteobacteria</taxon>
        <taxon>Hyphomicrobiales</taxon>
        <taxon>Rhizobiaceae</taxon>
        <taxon>Hoeflea</taxon>
    </lineage>
</organism>
<dbReference type="SUPFAM" id="SSF52540">
    <property type="entry name" value="P-loop containing nucleoside triphosphate hydrolases"/>
    <property type="match status" value="1"/>
</dbReference>
<gene>
    <name evidence="3" type="ORF">OEG82_16680</name>
</gene>
<keyword evidence="4" id="KW-1185">Reference proteome</keyword>
<sequence>MRLNRLDLTRYGKFTDHVIDFGSRSDGKADLHIVYGPNEAGKSTLFNGWLDLLFGIGAQSSYNFLHPYPTMRIGAAIDIDGETREFVRIKRPQNSLFDGRDQPVPETALLAGLGGLGRDGYRTMFSLDDETLEQGGESILASRGDLGELLFSASAGLGDLSQQLAGIRSETEEFYKPRAQKRILGDLKAELAELKAERDRIDTQASRYAQLTKALEEANARHAEASAERRRAGTRLAAINRLLTALPRLGELDRLHQQIEPLAGLPDVAPDWRAQIGRLRDDDATLEASRNALAEEIERLTTDLDAGTVDDQILALQGRISDLDRLRTRHDTAEQDLPERRLALGRMEGHIEQLLARLGRSGKADDVLLDTARTAALRDLIDARSALDGRLTSARKEASDAKAAHDEALAELQMAGGSSEDTASGDRPARIAALSETLTALRNDDHRLRKQAAERAIGPARDKCAASLQALAPWQGDIAELAAMRPPSPATLRSWKSGLEETARGLEKTGADIARLTQSLRRHEAEAGAIAQSRALLSTGEFEALRAARDAAWTQHAAALDIATAKAFETAMQAYDAAADKRAAHQADVAKLNEISVQIAITRSELEGASTSKAELETARAGLLDQIATALSALSPKLPADMSPDAIESWLGLRELALEADQDLRARLDERDIATRDQQAATDRLLKALAPLGVQASDAEEFDALIARAQDLVSRETRLDAQRRIAASQERMLRQRQHELRAAEDELQAWILAWKTACDGCWLGEPDRVATAAEVREALPLLTDLGTAIHDRSGLADRVAKMERDQADYAAALADTARAAGIDPTDIPVNVLARQLSQRLAAAQAAQSRHDTVAAQIEAAVARQRAQSEAHAAHRAKKTEMLTALNAETLTEAALCVDRALERKALGERLDEIRDQIRASLDAATFEEAQAQLDASEPDGLNAEKSELEARLETLDADVQELHAARTRATEDLNAVGGDDAVARIEQQRKTIHLAIAEGAERYLKLSAGIIAMEQALTLYRERHRSSMMARASEAVRIISRGRYTGLASQPDKDRELLIALQNDGSSKQAAEMSKGARFQLYLALRVAGYHEFAETRQTVPFIADDIMETFDDFRAEETFRLFAEMAGVGQVIYLTHHKHLCDIAKTVCPDVKIHELTA</sequence>
<protein>
    <submittedName>
        <fullName evidence="3">AAA family ATPase</fullName>
    </submittedName>
</protein>
<accession>A0ABT3YIS0</accession>
<dbReference type="EMBL" id="JAOVZQ010000001">
    <property type="protein sequence ID" value="MCY0095640.1"/>
    <property type="molecule type" value="Genomic_DNA"/>
</dbReference>
<dbReference type="Pfam" id="PF13514">
    <property type="entry name" value="AAA_27"/>
    <property type="match status" value="1"/>
</dbReference>
<name>A0ABT3YIS0_9HYPH</name>
<dbReference type="Proteomes" id="UP001081283">
    <property type="component" value="Unassembled WGS sequence"/>
</dbReference>
<feature type="coiled-coil region" evidence="1">
    <location>
        <begin position="945"/>
        <end position="972"/>
    </location>
</feature>
<reference evidence="3" key="1">
    <citation type="submission" date="2022-10" db="EMBL/GenBank/DDBJ databases">
        <title>Hoeflea sp. J2-29, isolated from marine algae.</title>
        <authorList>
            <person name="Kristyanto S."/>
            <person name="Kim J.M."/>
            <person name="Jeon C.O."/>
        </authorList>
    </citation>
    <scope>NUCLEOTIDE SEQUENCE</scope>
    <source>
        <strain evidence="3">J2-29</strain>
    </source>
</reference>
<dbReference type="PANTHER" id="PTHR41259">
    <property type="entry name" value="DOUBLE-STRAND BREAK REPAIR RAD50 ATPASE, PUTATIVE-RELATED"/>
    <property type="match status" value="1"/>
</dbReference>
<evidence type="ECO:0000313" key="4">
    <source>
        <dbReference type="Proteomes" id="UP001081283"/>
    </source>
</evidence>
<keyword evidence="1" id="KW-0175">Coiled coil</keyword>
<evidence type="ECO:0000313" key="3">
    <source>
        <dbReference type="EMBL" id="MCY0095640.1"/>
    </source>
</evidence>